<evidence type="ECO:0000313" key="3">
    <source>
        <dbReference type="Proteomes" id="UP000199310"/>
    </source>
</evidence>
<feature type="transmembrane region" description="Helical" evidence="1">
    <location>
        <begin position="54"/>
        <end position="76"/>
    </location>
</feature>
<accession>A0A1I0SC93</accession>
<protein>
    <submittedName>
        <fullName evidence="2">Uncharacterized protein</fullName>
    </submittedName>
</protein>
<keyword evidence="1" id="KW-0812">Transmembrane</keyword>
<gene>
    <name evidence="2" type="ORF">SAMN04488122_6104</name>
</gene>
<dbReference type="Proteomes" id="UP000199310">
    <property type="component" value="Unassembled WGS sequence"/>
</dbReference>
<feature type="transmembrane region" description="Helical" evidence="1">
    <location>
        <begin position="138"/>
        <end position="157"/>
    </location>
</feature>
<dbReference type="EMBL" id="FOJG01000002">
    <property type="protein sequence ID" value="SEW54638.1"/>
    <property type="molecule type" value="Genomic_DNA"/>
</dbReference>
<evidence type="ECO:0000256" key="1">
    <source>
        <dbReference type="SAM" id="Phobius"/>
    </source>
</evidence>
<keyword evidence="3" id="KW-1185">Reference proteome</keyword>
<proteinExistence type="predicted"/>
<keyword evidence="1" id="KW-0472">Membrane</keyword>
<dbReference type="AlphaFoldDB" id="A0A1I0SC93"/>
<dbReference type="OrthoDB" id="681070at2"/>
<organism evidence="2 3">
    <name type="scientific">Chitinophaga arvensicola</name>
    <dbReference type="NCBI Taxonomy" id="29529"/>
    <lineage>
        <taxon>Bacteria</taxon>
        <taxon>Pseudomonadati</taxon>
        <taxon>Bacteroidota</taxon>
        <taxon>Chitinophagia</taxon>
        <taxon>Chitinophagales</taxon>
        <taxon>Chitinophagaceae</taxon>
        <taxon>Chitinophaga</taxon>
    </lineage>
</organism>
<dbReference type="RefSeq" id="WP_143059302.1">
    <property type="nucleotide sequence ID" value="NZ_FOJG01000002.1"/>
</dbReference>
<sequence>MFRPKSRMLRVLLALICIIAGGLSLYITLFALLMTVNSFGNASAPGIPEKIGRGIGVLMAVLLMIAVVVFFFRAAYRLLKTTKKKDDEAAIRGKMVFRVLWGIGCFLISAICAAVVLLNILTFRHGRFGISFKMPANQAMILVFFTMAAAFFLWRGIRWMRYPKKDKGAIELLGEEF</sequence>
<dbReference type="STRING" id="29529.SAMN04488122_6104"/>
<keyword evidence="1" id="KW-1133">Transmembrane helix</keyword>
<feature type="transmembrane region" description="Helical" evidence="1">
    <location>
        <begin position="96"/>
        <end position="118"/>
    </location>
</feature>
<feature type="transmembrane region" description="Helical" evidence="1">
    <location>
        <begin position="12"/>
        <end position="34"/>
    </location>
</feature>
<evidence type="ECO:0000313" key="2">
    <source>
        <dbReference type="EMBL" id="SEW54638.1"/>
    </source>
</evidence>
<name>A0A1I0SC93_9BACT</name>
<reference evidence="3" key="1">
    <citation type="submission" date="2016-10" db="EMBL/GenBank/DDBJ databases">
        <authorList>
            <person name="Varghese N."/>
            <person name="Submissions S."/>
        </authorList>
    </citation>
    <scope>NUCLEOTIDE SEQUENCE [LARGE SCALE GENOMIC DNA]</scope>
    <source>
        <strain evidence="3">DSM 3695</strain>
    </source>
</reference>